<dbReference type="GO" id="GO:0005524">
    <property type="term" value="F:ATP binding"/>
    <property type="evidence" value="ECO:0007669"/>
    <property type="project" value="UniProtKB-KW"/>
</dbReference>
<dbReference type="GO" id="GO:0016787">
    <property type="term" value="F:hydrolase activity"/>
    <property type="evidence" value="ECO:0007669"/>
    <property type="project" value="UniProtKB-KW"/>
</dbReference>
<protein>
    <submittedName>
        <fullName evidence="11">Type VII secretion protein EccB</fullName>
    </submittedName>
</protein>
<evidence type="ECO:0000256" key="2">
    <source>
        <dbReference type="ARBA" id="ARBA00008149"/>
    </source>
</evidence>
<evidence type="ECO:0000256" key="10">
    <source>
        <dbReference type="SAM" id="Phobius"/>
    </source>
</evidence>
<dbReference type="Gene3D" id="2.40.50.910">
    <property type="entry name" value="Type VII secretion system EccB, repeat 3 domain"/>
    <property type="match status" value="1"/>
</dbReference>
<keyword evidence="5" id="KW-0547">Nucleotide-binding</keyword>
<dbReference type="Proteomes" id="UP001140293">
    <property type="component" value="Unassembled WGS sequence"/>
</dbReference>
<proteinExistence type="inferred from homology"/>
<dbReference type="InterPro" id="IPR007795">
    <property type="entry name" value="T7SS_EccB"/>
</dbReference>
<organism evidence="11 12">
    <name type="scientific">[Mycobacterium] manitobense</name>
    <dbReference type="NCBI Taxonomy" id="190147"/>
    <lineage>
        <taxon>Bacteria</taxon>
        <taxon>Bacillati</taxon>
        <taxon>Actinomycetota</taxon>
        <taxon>Actinomycetes</taxon>
        <taxon>Mycobacteriales</taxon>
        <taxon>Mycobacteriaceae</taxon>
        <taxon>Mycolicibacterium</taxon>
    </lineage>
</organism>
<dbReference type="PANTHER" id="PTHR40765:SF2">
    <property type="entry name" value="ESX-2 SECRETION SYSTEM ATPASE ECCB2"/>
    <property type="match status" value="1"/>
</dbReference>
<evidence type="ECO:0000256" key="6">
    <source>
        <dbReference type="ARBA" id="ARBA00022801"/>
    </source>
</evidence>
<reference evidence="11" key="2">
    <citation type="journal article" date="2022" name="BMC Genomics">
        <title>Comparative genome analysis of mycobacteria focusing on tRNA and non-coding RNA.</title>
        <authorList>
            <person name="Behra P.R.K."/>
            <person name="Pettersson B.M.F."/>
            <person name="Ramesh M."/>
            <person name="Das S."/>
            <person name="Dasgupta S."/>
            <person name="Kirsebom L.A."/>
        </authorList>
    </citation>
    <scope>NUCLEOTIDE SEQUENCE</scope>
    <source>
        <strain evidence="11">DSM 44615</strain>
    </source>
</reference>
<evidence type="ECO:0000256" key="4">
    <source>
        <dbReference type="ARBA" id="ARBA00022692"/>
    </source>
</evidence>
<comment type="subcellular location">
    <subcellularLocation>
        <location evidence="1">Cell membrane</location>
        <topology evidence="1">Single-pass membrane protein</topology>
    </subcellularLocation>
</comment>
<evidence type="ECO:0000256" key="9">
    <source>
        <dbReference type="ARBA" id="ARBA00023136"/>
    </source>
</evidence>
<keyword evidence="3" id="KW-1003">Cell membrane</keyword>
<accession>A0A9X2YLX9</accession>
<dbReference type="GO" id="GO:0005576">
    <property type="term" value="C:extracellular region"/>
    <property type="evidence" value="ECO:0007669"/>
    <property type="project" value="TreeGrafter"/>
</dbReference>
<evidence type="ECO:0000313" key="12">
    <source>
        <dbReference type="Proteomes" id="UP001140293"/>
    </source>
</evidence>
<dbReference type="NCBIfam" id="TIGR03919">
    <property type="entry name" value="T7SS_EccB"/>
    <property type="match status" value="1"/>
</dbReference>
<name>A0A9X2YLX9_9MYCO</name>
<dbReference type="Gene3D" id="3.30.2390.20">
    <property type="entry name" value="Type VII secretion system EccB, repeat 1 domain"/>
    <property type="match status" value="1"/>
</dbReference>
<comment type="caution">
    <text evidence="11">The sequence shown here is derived from an EMBL/GenBank/DDBJ whole genome shotgun (WGS) entry which is preliminary data.</text>
</comment>
<evidence type="ECO:0000256" key="8">
    <source>
        <dbReference type="ARBA" id="ARBA00022989"/>
    </source>
</evidence>
<dbReference type="Pfam" id="PF05108">
    <property type="entry name" value="T7SS_ESX1_EccB"/>
    <property type="match status" value="1"/>
</dbReference>
<keyword evidence="12" id="KW-1185">Reference proteome</keyword>
<dbReference type="PANTHER" id="PTHR40765">
    <property type="entry name" value="ESX-2 SECRETION SYSTEM ATPASE ECCB2"/>
    <property type="match status" value="1"/>
</dbReference>
<gene>
    <name evidence="11" type="primary">eccB</name>
    <name evidence="11" type="ORF">H7I41_03425</name>
</gene>
<reference evidence="11" key="1">
    <citation type="submission" date="2020-07" db="EMBL/GenBank/DDBJ databases">
        <authorList>
            <person name="Pettersson B.M.F."/>
            <person name="Behra P.R.K."/>
            <person name="Ramesh M."/>
            <person name="Das S."/>
            <person name="Dasgupta S."/>
            <person name="Kirsebom L.A."/>
        </authorList>
    </citation>
    <scope>NUCLEOTIDE SEQUENCE</scope>
    <source>
        <strain evidence="11">DSM 44615</strain>
    </source>
</reference>
<comment type="similarity">
    <text evidence="2">Belongs to the EccB family.</text>
</comment>
<keyword evidence="7" id="KW-0067">ATP-binding</keyword>
<evidence type="ECO:0000313" key="11">
    <source>
        <dbReference type="EMBL" id="MCV7168972.1"/>
    </source>
</evidence>
<evidence type="ECO:0000256" key="3">
    <source>
        <dbReference type="ARBA" id="ARBA00022475"/>
    </source>
</evidence>
<dbReference type="InterPro" id="IPR042485">
    <property type="entry name" value="T7SS_EccB_R3"/>
</dbReference>
<keyword evidence="9 10" id="KW-0472">Membrane</keyword>
<dbReference type="GO" id="GO:0005886">
    <property type="term" value="C:plasma membrane"/>
    <property type="evidence" value="ECO:0007669"/>
    <property type="project" value="UniProtKB-SubCell"/>
</dbReference>
<keyword evidence="8 10" id="KW-1133">Transmembrane helix</keyword>
<dbReference type="RefSeq" id="WP_264011158.1">
    <property type="nucleotide sequence ID" value="NZ_JACKSJ010000024.1"/>
</dbReference>
<feature type="transmembrane region" description="Helical" evidence="10">
    <location>
        <begin position="44"/>
        <end position="67"/>
    </location>
</feature>
<evidence type="ECO:0000256" key="5">
    <source>
        <dbReference type="ARBA" id="ARBA00022741"/>
    </source>
</evidence>
<dbReference type="AlphaFoldDB" id="A0A9X2YLX9"/>
<evidence type="ECO:0000256" key="1">
    <source>
        <dbReference type="ARBA" id="ARBA00004162"/>
    </source>
</evidence>
<keyword evidence="6" id="KW-0378">Hydrolase</keyword>
<evidence type="ECO:0000256" key="7">
    <source>
        <dbReference type="ARBA" id="ARBA00022840"/>
    </source>
</evidence>
<dbReference type="EMBL" id="JACKSJ010000024">
    <property type="protein sequence ID" value="MCV7168972.1"/>
    <property type="molecule type" value="Genomic_DNA"/>
</dbReference>
<dbReference type="InterPro" id="IPR044857">
    <property type="entry name" value="T7SS_EccB_R1"/>
</dbReference>
<sequence length="468" mass="47750">MAESRERTTTRLQVSAHRFLTRRMQHALVRGDVRMLDDPLRAQSLSLTAGAVLAVIAIAGCAVVAFLRPQGAIDGATIVTVRESGALYVRIGDTIHPVPNLASARLVAGAADDPTVVSEQAVASARRGPMVGIAGAPTSIGTALPAAESIWDVCDSADRTIVRVGSPADAAPFGSADAVLVAPVAESAATTYLLHAGRRAQVDLRDRAVTRALRLDGRTPRPVSRSLLDAIPEDPPIVAPTIPGAGSAGPAPLGGYPVGTVVRLARAEAAEHYVVLTDGVQRIGEVTADLIRLTVTQPHRDIPTVAATALAAAPSVETLPVATFPARVTVVDPPVLCARWHDGGAPSPAGTTLWRADAFASGPGLVALAQADGAGPGLDAVEVPAGRSLFVRAVGVGGSGGSAGPLYLVNDLGVVFGVRDVQTAQHLGLPANATPAPWPVLARLPRGPELSRDRASVLHDAVAGPGPG</sequence>
<keyword evidence="4 10" id="KW-0812">Transmembrane</keyword>